<dbReference type="EMBL" id="CYKH01000321">
    <property type="protein sequence ID" value="CUF42524.1"/>
    <property type="molecule type" value="Genomic_DNA"/>
</dbReference>
<reference evidence="3" key="1">
    <citation type="submission" date="2015-09" db="EMBL/GenBank/DDBJ databases">
        <authorList>
            <consortium name="Pathogen Informatics"/>
        </authorList>
    </citation>
    <scope>NUCLEOTIDE SEQUENCE [LARGE SCALE GENOMIC DNA]</scope>
    <source>
        <strain evidence="3">Lake Konstanz</strain>
    </source>
</reference>
<organism evidence="2 3">
    <name type="scientific">Bodo saltans</name>
    <name type="common">Flagellated protozoan</name>
    <dbReference type="NCBI Taxonomy" id="75058"/>
    <lineage>
        <taxon>Eukaryota</taxon>
        <taxon>Discoba</taxon>
        <taxon>Euglenozoa</taxon>
        <taxon>Kinetoplastea</taxon>
        <taxon>Metakinetoplastina</taxon>
        <taxon>Eubodonida</taxon>
        <taxon>Bodonidae</taxon>
        <taxon>Bodo</taxon>
    </lineage>
</organism>
<accession>A0A0S4IRH1</accession>
<feature type="transmembrane region" description="Helical" evidence="1">
    <location>
        <begin position="541"/>
        <end position="560"/>
    </location>
</feature>
<protein>
    <submittedName>
        <fullName evidence="2">Transmembrane protein, putative</fullName>
    </submittedName>
</protein>
<name>A0A0S4IRH1_BODSA</name>
<evidence type="ECO:0000313" key="3">
    <source>
        <dbReference type="Proteomes" id="UP000051952"/>
    </source>
</evidence>
<proteinExistence type="predicted"/>
<keyword evidence="1 2" id="KW-0812">Transmembrane</keyword>
<keyword evidence="3" id="KW-1185">Reference proteome</keyword>
<dbReference type="VEuPathDB" id="TriTrypDB:BSAL_62410"/>
<keyword evidence="1" id="KW-0472">Membrane</keyword>
<dbReference type="AlphaFoldDB" id="A0A0S4IRH1"/>
<feature type="transmembrane region" description="Helical" evidence="1">
    <location>
        <begin position="74"/>
        <end position="96"/>
    </location>
</feature>
<evidence type="ECO:0000256" key="1">
    <source>
        <dbReference type="SAM" id="Phobius"/>
    </source>
</evidence>
<evidence type="ECO:0000313" key="2">
    <source>
        <dbReference type="EMBL" id="CUF42524.1"/>
    </source>
</evidence>
<gene>
    <name evidence="2" type="ORF">BSAL_62410</name>
</gene>
<dbReference type="Proteomes" id="UP000051952">
    <property type="component" value="Unassembled WGS sequence"/>
</dbReference>
<feature type="transmembrane region" description="Helical" evidence="1">
    <location>
        <begin position="580"/>
        <end position="607"/>
    </location>
</feature>
<keyword evidence="1" id="KW-1133">Transmembrane helix</keyword>
<sequence>MYANDDVCNKHSQQLRTEEEASAIHARRPTASPTTTALLPCEEMLLFSFFQLCCPVPFFSLSHRSPATLHRRSSIMTTAVYVLLWCIMMPSLLLVVRPVAAEVSLTCFPSATAYVITPSSIGTDRVVSLRSCPFPIIVNFTEGAASNTMIVISGSALPIMYFYDTLINTSITIASSYSYSTSDAATVAQLDAVPCYLCVVALQVDFLSITVADTTIVLNQTTASATTTGAQRSFILFGMVQTATSSGLIPYPTKSVALTMSHSTVQIFSTNTAPDYLSVGTIGALVILSTNVAGPMNIVIASASNITSSGNWTLNPLVYAATTVSQATVVNSSGSQLNMTTPAMFLFNGVVTSVNVTFDSSAVVWIAPNSNAISNPAMIVVLGNTTARDINRDVNLLISRSTITARKAVSSLSPAFSACVGPAQGWSWMLVDSVVSGLDRGIILLSQTSQFSLACYGSVMGISLLVLSAQTLDNASLLFASGTTTPSPSSTFTPSSWVNANRLSNARAVVTDSGTSIIVMLAIQANYMYNASVYIQSGATLSTPALISFTSVCVLCVSTVMENASLDVSGVGTTLFANAIYLYFGFPLAIPAGFISTLFGSLANVTLSVRLFFFQRVRVVCEHRHGKRVG</sequence>